<evidence type="ECO:0000256" key="6">
    <source>
        <dbReference type="ARBA" id="ARBA00023014"/>
    </source>
</evidence>
<dbReference type="PROSITE" id="PS51918">
    <property type="entry name" value="RADICAL_SAM"/>
    <property type="match status" value="1"/>
</dbReference>
<evidence type="ECO:0000256" key="5">
    <source>
        <dbReference type="ARBA" id="ARBA00023004"/>
    </source>
</evidence>
<reference evidence="8 9" key="1">
    <citation type="journal article" date="2018" name="Nat. Biotechnol.">
        <title>A standardized bacterial taxonomy based on genome phylogeny substantially revises the tree of life.</title>
        <authorList>
            <person name="Parks D.H."/>
            <person name="Chuvochina M."/>
            <person name="Waite D.W."/>
            <person name="Rinke C."/>
            <person name="Skarshewski A."/>
            <person name="Chaumeil P.A."/>
            <person name="Hugenholtz P."/>
        </authorList>
    </citation>
    <scope>NUCLEOTIDE SEQUENCE [LARGE SCALE GENOMIC DNA]</scope>
    <source>
        <strain evidence="8">UBA12529</strain>
    </source>
</reference>
<dbReference type="PANTHER" id="PTHR11228">
    <property type="entry name" value="RADICAL SAM DOMAIN PROTEIN"/>
    <property type="match status" value="1"/>
</dbReference>
<organism evidence="8 9">
    <name type="scientific">Thermodesulfobacterium commune</name>
    <dbReference type="NCBI Taxonomy" id="1741"/>
    <lineage>
        <taxon>Bacteria</taxon>
        <taxon>Pseudomonadati</taxon>
        <taxon>Thermodesulfobacteriota</taxon>
        <taxon>Thermodesulfobacteria</taxon>
        <taxon>Thermodesulfobacteriales</taxon>
        <taxon>Thermodesulfobacteriaceae</taxon>
        <taxon>Thermodesulfobacterium</taxon>
    </lineage>
</organism>
<protein>
    <submittedName>
        <fullName evidence="8">Radical SAM protein</fullName>
    </submittedName>
</protein>
<dbReference type="AlphaFoldDB" id="A0A3B8N206"/>
<dbReference type="InterPro" id="IPR034391">
    <property type="entry name" value="AdoMet-like_SPASM_containing"/>
</dbReference>
<proteinExistence type="predicted"/>
<evidence type="ECO:0000313" key="9">
    <source>
        <dbReference type="Proteomes" id="UP000257240"/>
    </source>
</evidence>
<comment type="cofactor">
    <cofactor evidence="1">
        <name>[4Fe-4S] cluster</name>
        <dbReference type="ChEBI" id="CHEBI:49883"/>
    </cofactor>
</comment>
<evidence type="ECO:0000313" key="8">
    <source>
        <dbReference type="EMBL" id="HAA83190.1"/>
    </source>
</evidence>
<dbReference type="InterPro" id="IPR007197">
    <property type="entry name" value="rSAM"/>
</dbReference>
<dbReference type="InterPro" id="IPR050377">
    <property type="entry name" value="Radical_SAM_PqqE_MftC-like"/>
</dbReference>
<dbReference type="PANTHER" id="PTHR11228:SF7">
    <property type="entry name" value="PQQA PEPTIDE CYCLASE"/>
    <property type="match status" value="1"/>
</dbReference>
<keyword evidence="3" id="KW-0949">S-adenosyl-L-methionine</keyword>
<evidence type="ECO:0000256" key="2">
    <source>
        <dbReference type="ARBA" id="ARBA00022485"/>
    </source>
</evidence>
<evidence type="ECO:0000259" key="7">
    <source>
        <dbReference type="PROSITE" id="PS51918"/>
    </source>
</evidence>
<dbReference type="Pfam" id="PF04055">
    <property type="entry name" value="Radical_SAM"/>
    <property type="match status" value="1"/>
</dbReference>
<dbReference type="InterPro" id="IPR006638">
    <property type="entry name" value="Elp3/MiaA/NifB-like_rSAM"/>
</dbReference>
<dbReference type="GO" id="GO:0003824">
    <property type="term" value="F:catalytic activity"/>
    <property type="evidence" value="ECO:0007669"/>
    <property type="project" value="InterPro"/>
</dbReference>
<dbReference type="InterPro" id="IPR023885">
    <property type="entry name" value="4Fe4S-binding_SPASM_dom"/>
</dbReference>
<dbReference type="SFLD" id="SFLDS00029">
    <property type="entry name" value="Radical_SAM"/>
    <property type="match status" value="1"/>
</dbReference>
<dbReference type="SMART" id="SM00729">
    <property type="entry name" value="Elp3"/>
    <property type="match status" value="1"/>
</dbReference>
<comment type="caution">
    <text evidence="8">The sequence shown here is derived from an EMBL/GenBank/DDBJ whole genome shotgun (WGS) entry which is preliminary data.</text>
</comment>
<dbReference type="InterPro" id="IPR013785">
    <property type="entry name" value="Aldolase_TIM"/>
</dbReference>
<dbReference type="GO" id="GO:0046872">
    <property type="term" value="F:metal ion binding"/>
    <property type="evidence" value="ECO:0007669"/>
    <property type="project" value="UniProtKB-KW"/>
</dbReference>
<dbReference type="InterPro" id="IPR058240">
    <property type="entry name" value="rSAM_sf"/>
</dbReference>
<accession>A0A3B8N206</accession>
<keyword evidence="4" id="KW-0479">Metal-binding</keyword>
<dbReference type="EMBL" id="DLVE01000003">
    <property type="protein sequence ID" value="HAA83190.1"/>
    <property type="molecule type" value="Genomic_DNA"/>
</dbReference>
<dbReference type="Gene3D" id="3.20.20.70">
    <property type="entry name" value="Aldolase class I"/>
    <property type="match status" value="1"/>
</dbReference>
<name>A0A3B8N206_9BACT</name>
<dbReference type="GO" id="GO:0051536">
    <property type="term" value="F:iron-sulfur cluster binding"/>
    <property type="evidence" value="ECO:0007669"/>
    <property type="project" value="UniProtKB-KW"/>
</dbReference>
<dbReference type="SUPFAM" id="SSF102114">
    <property type="entry name" value="Radical SAM enzymes"/>
    <property type="match status" value="1"/>
</dbReference>
<keyword evidence="2" id="KW-0004">4Fe-4S</keyword>
<gene>
    <name evidence="8" type="ORF">DCE01_00120</name>
</gene>
<keyword evidence="5" id="KW-0408">Iron</keyword>
<evidence type="ECO:0000256" key="4">
    <source>
        <dbReference type="ARBA" id="ARBA00022723"/>
    </source>
</evidence>
<evidence type="ECO:0000256" key="3">
    <source>
        <dbReference type="ARBA" id="ARBA00022691"/>
    </source>
</evidence>
<sequence>MRVFSAFFLPSFDWIQIEVSGLCNAQCFYCPHTVWRKDWLGANLSLATFKKLLPYFKKTKLVYLQGWGEPLLNPEFFEMVRLAKAQGVKVGFTTNGTLINEDLAEKIVFSKVDVLALSLAGIETNDRLRKGTSLNQVLKAIETINSVKTLKQQNPQIHIAYMLLRSNEYELERLPEFLAEYGIREIIVSLLDFVPSKDLEEECLAPQTEEDFNLLKKRAEKVAEKAKSLGLKMIFNLPSPCSQGRVCSENPIKSLFINSLGMVSPCVFTGIPVKQKTNVYFGNIHQETLKAIWNKQEYKEFREAHLSRAKPPVCATCPKARIELVF</sequence>
<dbReference type="CDD" id="cd01335">
    <property type="entry name" value="Radical_SAM"/>
    <property type="match status" value="1"/>
</dbReference>
<feature type="domain" description="Radical SAM core" evidence="7">
    <location>
        <begin position="7"/>
        <end position="232"/>
    </location>
</feature>
<dbReference type="SFLD" id="SFLDG01387">
    <property type="entry name" value="BtrN-like_SPASM_domain_contain"/>
    <property type="match status" value="1"/>
</dbReference>
<dbReference type="CDD" id="cd21121">
    <property type="entry name" value="SPASM_Cmo-like"/>
    <property type="match status" value="1"/>
</dbReference>
<dbReference type="SFLD" id="SFLDG01067">
    <property type="entry name" value="SPASM/twitch_domain_containing"/>
    <property type="match status" value="1"/>
</dbReference>
<keyword evidence="6" id="KW-0411">Iron-sulfur</keyword>
<dbReference type="Proteomes" id="UP000257240">
    <property type="component" value="Unassembled WGS sequence"/>
</dbReference>
<evidence type="ECO:0000256" key="1">
    <source>
        <dbReference type="ARBA" id="ARBA00001966"/>
    </source>
</evidence>
<dbReference type="Pfam" id="PF13186">
    <property type="entry name" value="SPASM"/>
    <property type="match status" value="1"/>
</dbReference>